<dbReference type="EMBL" id="NGAF01000028">
    <property type="protein sequence ID" value="OXR40655.1"/>
    <property type="molecule type" value="Genomic_DNA"/>
</dbReference>
<comment type="caution">
    <text evidence="3">The sequence shown here is derived from an EMBL/GenBank/DDBJ whole genome shotgun (WGS) entry which is preliminary data.</text>
</comment>
<sequence length="129" mass="15315">MNHNDYREDRFPPDPIRTAPVDLHGRLHDVSDRMNEIRRELAEIRREYRTLRRHPDALEVDTLGAEIDPVKATDAVLYDLDRVDERVRVAEHELAETRGRYASRLKLTDRAADELDHRNRQRAPIERTR</sequence>
<name>A0A231GVR3_9NOCA</name>
<evidence type="ECO:0000256" key="1">
    <source>
        <dbReference type="SAM" id="Coils"/>
    </source>
</evidence>
<keyword evidence="4" id="KW-1185">Reference proteome</keyword>
<protein>
    <submittedName>
        <fullName evidence="3">Uncharacterized protein</fullName>
    </submittedName>
</protein>
<evidence type="ECO:0000313" key="4">
    <source>
        <dbReference type="Proteomes" id="UP000215506"/>
    </source>
</evidence>
<feature type="region of interest" description="Disordered" evidence="2">
    <location>
        <begin position="107"/>
        <end position="129"/>
    </location>
</feature>
<evidence type="ECO:0000313" key="3">
    <source>
        <dbReference type="EMBL" id="OXR40655.1"/>
    </source>
</evidence>
<proteinExistence type="predicted"/>
<reference evidence="3 4" key="1">
    <citation type="submission" date="2017-07" db="EMBL/GenBank/DDBJ databases">
        <title>First draft Genome Sequence of Nocardia cerradoensis isolated from human infection.</title>
        <authorList>
            <person name="Carrasco G."/>
        </authorList>
    </citation>
    <scope>NUCLEOTIDE SEQUENCE [LARGE SCALE GENOMIC DNA]</scope>
    <source>
        <strain evidence="3 4">CNM20130759</strain>
    </source>
</reference>
<keyword evidence="1" id="KW-0175">Coiled coil</keyword>
<organism evidence="3 4">
    <name type="scientific">Nocardia cerradoensis</name>
    <dbReference type="NCBI Taxonomy" id="85688"/>
    <lineage>
        <taxon>Bacteria</taxon>
        <taxon>Bacillati</taxon>
        <taxon>Actinomycetota</taxon>
        <taxon>Actinomycetes</taxon>
        <taxon>Mycobacteriales</taxon>
        <taxon>Nocardiaceae</taxon>
        <taxon>Nocardia</taxon>
    </lineage>
</organism>
<dbReference type="RefSeq" id="WP_039782255.1">
    <property type="nucleotide sequence ID" value="NZ_JAAXOR010000008.1"/>
</dbReference>
<dbReference type="AlphaFoldDB" id="A0A231GVR3"/>
<evidence type="ECO:0000256" key="2">
    <source>
        <dbReference type="SAM" id="MobiDB-lite"/>
    </source>
</evidence>
<feature type="coiled-coil region" evidence="1">
    <location>
        <begin position="27"/>
        <end position="54"/>
    </location>
</feature>
<dbReference type="Proteomes" id="UP000215506">
    <property type="component" value="Unassembled WGS sequence"/>
</dbReference>
<gene>
    <name evidence="3" type="ORF">B7C42_07212</name>
</gene>
<accession>A0A231GVR3</accession>